<name>A0AAD7UGY1_9STRA</name>
<evidence type="ECO:0000256" key="1">
    <source>
        <dbReference type="ARBA" id="ARBA00022527"/>
    </source>
</evidence>
<evidence type="ECO:0000259" key="7">
    <source>
        <dbReference type="PROSITE" id="PS50953"/>
    </source>
</evidence>
<dbReference type="PROSITE" id="PS00108">
    <property type="entry name" value="PROTEIN_KINASE_ST"/>
    <property type="match status" value="1"/>
</dbReference>
<dbReference type="GO" id="GO:0006355">
    <property type="term" value="P:regulation of DNA-templated transcription"/>
    <property type="evidence" value="ECO:0007669"/>
    <property type="project" value="InterPro"/>
</dbReference>
<dbReference type="InterPro" id="IPR051681">
    <property type="entry name" value="Ser/Thr_Kinases-Pseudokinases"/>
</dbReference>
<feature type="compositionally biased region" description="Basic and acidic residues" evidence="5">
    <location>
        <begin position="1139"/>
        <end position="1150"/>
    </location>
</feature>
<feature type="compositionally biased region" description="Polar residues" evidence="5">
    <location>
        <begin position="1121"/>
        <end position="1132"/>
    </location>
</feature>
<keyword evidence="9" id="KW-1185">Reference proteome</keyword>
<dbReference type="PROSITE" id="PS00107">
    <property type="entry name" value="PROTEIN_KINASE_ATP"/>
    <property type="match status" value="1"/>
</dbReference>
<keyword evidence="2 4" id="KW-0547">Nucleotide-binding</keyword>
<accession>A0AAD7UGY1</accession>
<feature type="compositionally biased region" description="Low complexity" evidence="5">
    <location>
        <begin position="1068"/>
        <end position="1079"/>
    </location>
</feature>
<keyword evidence="1" id="KW-0723">Serine/threonine-protein kinase</keyword>
<feature type="compositionally biased region" description="Acidic residues" evidence="5">
    <location>
        <begin position="466"/>
        <end position="488"/>
    </location>
</feature>
<feature type="binding site" evidence="4">
    <location>
        <position position="770"/>
    </location>
    <ligand>
        <name>ATP</name>
        <dbReference type="ChEBI" id="CHEBI:30616"/>
    </ligand>
</feature>
<gene>
    <name evidence="8" type="ORF">CTAYLR_000500</name>
</gene>
<evidence type="ECO:0000256" key="4">
    <source>
        <dbReference type="PROSITE-ProRule" id="PRU10141"/>
    </source>
</evidence>
<dbReference type="PANTHER" id="PTHR44329">
    <property type="entry name" value="SERINE/THREONINE-PROTEIN KINASE TNNI3K-RELATED"/>
    <property type="match status" value="1"/>
</dbReference>
<feature type="compositionally biased region" description="Basic residues" evidence="5">
    <location>
        <begin position="494"/>
        <end position="513"/>
    </location>
</feature>
<dbReference type="PROSITE" id="PS50011">
    <property type="entry name" value="PROTEIN_KINASE_DOM"/>
    <property type="match status" value="1"/>
</dbReference>
<dbReference type="InterPro" id="IPR011009">
    <property type="entry name" value="Kinase-like_dom_sf"/>
</dbReference>
<evidence type="ECO:0000256" key="5">
    <source>
        <dbReference type="SAM" id="MobiDB-lite"/>
    </source>
</evidence>
<dbReference type="SUPFAM" id="SSF56112">
    <property type="entry name" value="Protein kinase-like (PK-like)"/>
    <property type="match status" value="1"/>
</dbReference>
<dbReference type="InterPro" id="IPR003102">
    <property type="entry name" value="CREB1-like_pKID"/>
</dbReference>
<evidence type="ECO:0000313" key="9">
    <source>
        <dbReference type="Proteomes" id="UP001230188"/>
    </source>
</evidence>
<dbReference type="InterPro" id="IPR001245">
    <property type="entry name" value="Ser-Thr/Tyr_kinase_cat_dom"/>
</dbReference>
<dbReference type="AlphaFoldDB" id="A0AAD7UGY1"/>
<dbReference type="InterPro" id="IPR000719">
    <property type="entry name" value="Prot_kinase_dom"/>
</dbReference>
<evidence type="ECO:0000313" key="8">
    <source>
        <dbReference type="EMBL" id="KAJ8605238.1"/>
    </source>
</evidence>
<feature type="region of interest" description="Disordered" evidence="5">
    <location>
        <begin position="432"/>
        <end position="538"/>
    </location>
</feature>
<keyword evidence="3 4" id="KW-0067">ATP-binding</keyword>
<keyword evidence="1" id="KW-0808">Transferase</keyword>
<evidence type="ECO:0000256" key="2">
    <source>
        <dbReference type="ARBA" id="ARBA00022741"/>
    </source>
</evidence>
<dbReference type="EMBL" id="JAQMWT010000317">
    <property type="protein sequence ID" value="KAJ8605238.1"/>
    <property type="molecule type" value="Genomic_DNA"/>
</dbReference>
<comment type="caution">
    <text evidence="8">The sequence shown here is derived from an EMBL/GenBank/DDBJ whole genome shotgun (WGS) entry which is preliminary data.</text>
</comment>
<keyword evidence="1" id="KW-0418">Kinase</keyword>
<dbReference type="GO" id="GO:0005524">
    <property type="term" value="F:ATP binding"/>
    <property type="evidence" value="ECO:0007669"/>
    <property type="project" value="UniProtKB-UniRule"/>
</dbReference>
<dbReference type="Gene3D" id="1.10.510.10">
    <property type="entry name" value="Transferase(Phosphotransferase) domain 1"/>
    <property type="match status" value="1"/>
</dbReference>
<dbReference type="SMART" id="SM00220">
    <property type="entry name" value="S_TKc"/>
    <property type="match status" value="1"/>
</dbReference>
<dbReference type="GO" id="GO:0004674">
    <property type="term" value="F:protein serine/threonine kinase activity"/>
    <property type="evidence" value="ECO:0007669"/>
    <property type="project" value="UniProtKB-KW"/>
</dbReference>
<feature type="domain" description="KID" evidence="7">
    <location>
        <begin position="475"/>
        <end position="534"/>
    </location>
</feature>
<evidence type="ECO:0000256" key="3">
    <source>
        <dbReference type="ARBA" id="ARBA00022840"/>
    </source>
</evidence>
<feature type="domain" description="Protein kinase" evidence="6">
    <location>
        <begin position="743"/>
        <end position="1010"/>
    </location>
</feature>
<dbReference type="PROSITE" id="PS50953">
    <property type="entry name" value="KID"/>
    <property type="match status" value="1"/>
</dbReference>
<organism evidence="8 9">
    <name type="scientific">Chrysophaeum taylorii</name>
    <dbReference type="NCBI Taxonomy" id="2483200"/>
    <lineage>
        <taxon>Eukaryota</taxon>
        <taxon>Sar</taxon>
        <taxon>Stramenopiles</taxon>
        <taxon>Ochrophyta</taxon>
        <taxon>Pelagophyceae</taxon>
        <taxon>Pelagomonadales</taxon>
        <taxon>Pelagomonadaceae</taxon>
        <taxon>Chrysophaeum</taxon>
    </lineage>
</organism>
<feature type="compositionally biased region" description="Low complexity" evidence="5">
    <location>
        <begin position="518"/>
        <end position="532"/>
    </location>
</feature>
<evidence type="ECO:0000259" key="6">
    <source>
        <dbReference type="PROSITE" id="PS50011"/>
    </source>
</evidence>
<dbReference type="Pfam" id="PF07714">
    <property type="entry name" value="PK_Tyr_Ser-Thr"/>
    <property type="match status" value="1"/>
</dbReference>
<dbReference type="Gene3D" id="3.30.200.20">
    <property type="entry name" value="Phosphorylase Kinase, domain 1"/>
    <property type="match status" value="1"/>
</dbReference>
<feature type="compositionally biased region" description="Pro residues" evidence="5">
    <location>
        <begin position="1040"/>
        <end position="1057"/>
    </location>
</feature>
<proteinExistence type="predicted"/>
<reference evidence="8" key="1">
    <citation type="submission" date="2023-01" db="EMBL/GenBank/DDBJ databases">
        <title>Metagenome sequencing of chrysophaentin producing Chrysophaeum taylorii.</title>
        <authorList>
            <person name="Davison J."/>
            <person name="Bewley C."/>
        </authorList>
    </citation>
    <scope>NUCLEOTIDE SEQUENCE</scope>
    <source>
        <strain evidence="8">NIES-1699</strain>
    </source>
</reference>
<feature type="region of interest" description="Disordered" evidence="5">
    <location>
        <begin position="1033"/>
        <end position="1150"/>
    </location>
</feature>
<dbReference type="Proteomes" id="UP001230188">
    <property type="component" value="Unassembled WGS sequence"/>
</dbReference>
<dbReference type="CDD" id="cd13999">
    <property type="entry name" value="STKc_MAP3K-like"/>
    <property type="match status" value="1"/>
</dbReference>
<dbReference type="InterPro" id="IPR017441">
    <property type="entry name" value="Protein_kinase_ATP_BS"/>
</dbReference>
<sequence>MRDRRQPPERRWRSVVCGGLCILLVGGVERSRYVARRRRTVVRRQLMRLSRWEDTSRKSHSSSDSKVDEEDVILVGGNFSIGLERGVHLAQYGVSDHAWTKEFEPKLFVYGDSSGSGAEVYALLVNESEAGDEVFVAGQFDSISEQSQSQYCSLGRWVGMRHTPKEALERVGESGLCSRASDPATKIFAAELGEGGDLFVGGSFSSRIWDGSSFVSVRHLARFDARRTLWTPLRGSTTISSPVGEPAVLALAYARREHRLFVGGRFEVRDERKSGDDGAPTRAASSAIAEWSEVDGLRPFEGGSLWIGDGSVPARCVSLALDPDRGKLYVAGQFDRVGDQTTSLACRALGEYAVGMASNPWSSGVRTRTGWKCVQPPTFELDGNYPISLLFDGSTLYAAGRAADSSSWWQTANGNATAAIARYSRFVETTYTPVVPDNGSTDDNGGRPPPARDDDDGPGDDGSTVLDDDDDDDDDDDNLRESESEDESSSSRDNKHRRRLLLRRRGRRRRRLTSHAGNNNNNNNNNNSSSSSSDRRPAVEPTEVYYYAWEWLPGWRGLNGTIYALAAGAGPLAGCVLVGGEFTGEPPLVVWRRDAKLGPFVRGFAGRDPAQAVWQGKVTAIAMVSARRYGDAGDGASSGRQNSGDGSTSARSLAWILKSIATAILSAGCAGVLLLCWSRRRRLSLLAGDARPRKKSNGISLQMLSYGFAPDLDFEFSDAYERAMRARHLVNRHSLVMIDPSEITLHEVIGEGSFGRVWSATWQTSAVAVKEFVLAQAAFAGGSMHRRDIIEEIVGEAGIMAYLRHPKILQLYGCSLTAQAIWIVSELCAYGSLRQVLDDPAIPLPAELRLRMAIDVAEGMLYLHTRDSPIVHRDLKSHNLFVVDQNGAMKVRIGDWGSARAVAMSPNFSRTMTHGVGTTCWLAPELIKDAKGSERIDVYAFGIVLWELATREEVYAALSAAQIISKVANEGMRPPLPPGCPWNHVMKACWSENPAERPDFEEIFAQLSRIYEDITGEPVPSEGDGFVRLNNHRRQRHDYPPLPPPRITTPPLRPAPPVADDDASSKVGAAAGAPPNGADDPPPDDANGRRGRQPRASRAARSAFRSSSRSNSRARRRAADPQNTSDQDQSPSRPVFRPPSERDRLVTRTG</sequence>
<dbReference type="InterPro" id="IPR008271">
    <property type="entry name" value="Ser/Thr_kinase_AS"/>
</dbReference>
<feature type="compositionally biased region" description="Low complexity" evidence="5">
    <location>
        <begin position="1096"/>
        <end position="1111"/>
    </location>
</feature>
<evidence type="ECO:0008006" key="10">
    <source>
        <dbReference type="Google" id="ProtNLM"/>
    </source>
</evidence>
<protein>
    <recommendedName>
        <fullName evidence="10">Protein kinase domain-containing protein</fullName>
    </recommendedName>
</protein>